<comment type="caution">
    <text evidence="1">The sequence shown here is derived from an EMBL/GenBank/DDBJ whole genome shotgun (WGS) entry which is preliminary data.</text>
</comment>
<dbReference type="AlphaFoldDB" id="A0A2W2ASJ5"/>
<organism evidence="1 2">
    <name type="scientific">Aestuariivirga litoralis</name>
    <dbReference type="NCBI Taxonomy" id="2650924"/>
    <lineage>
        <taxon>Bacteria</taxon>
        <taxon>Pseudomonadati</taxon>
        <taxon>Pseudomonadota</taxon>
        <taxon>Alphaproteobacteria</taxon>
        <taxon>Hyphomicrobiales</taxon>
        <taxon>Aestuariivirgaceae</taxon>
        <taxon>Aestuariivirga</taxon>
    </lineage>
</organism>
<proteinExistence type="predicted"/>
<gene>
    <name evidence="1" type="ORF">DK847_12555</name>
</gene>
<sequence>MRRIRYCYKRNRGMWGLAFPHEWRIEIDPALDDQTLLDIAIHEAAHVVLPDLDEAQVDRLGRHAADLLWRMGFRRASEE</sequence>
<evidence type="ECO:0000313" key="2">
    <source>
        <dbReference type="Proteomes" id="UP000248795"/>
    </source>
</evidence>
<accession>A0A2W2ASJ5</accession>
<evidence type="ECO:0000313" key="1">
    <source>
        <dbReference type="EMBL" id="PZF76622.1"/>
    </source>
</evidence>
<dbReference type="EMBL" id="QKVK01000005">
    <property type="protein sequence ID" value="PZF76622.1"/>
    <property type="molecule type" value="Genomic_DNA"/>
</dbReference>
<name>A0A2W2ASJ5_9HYPH</name>
<dbReference type="Proteomes" id="UP000248795">
    <property type="component" value="Unassembled WGS sequence"/>
</dbReference>
<reference evidence="2" key="1">
    <citation type="submission" date="2018-06" db="EMBL/GenBank/DDBJ databases">
        <title>Aestuariibacter litoralis strain KCTC 52945T.</title>
        <authorList>
            <person name="Li X."/>
            <person name="Salam N."/>
            <person name="Li J.-L."/>
            <person name="Chen Y.-M."/>
            <person name="Yang Z.-W."/>
            <person name="Zhang L.-Y."/>
            <person name="Han M.-X."/>
            <person name="Xiao M."/>
            <person name="Li W.-J."/>
        </authorList>
    </citation>
    <scope>NUCLEOTIDE SEQUENCE [LARGE SCALE GENOMIC DNA]</scope>
    <source>
        <strain evidence="2">KCTC 52945</strain>
    </source>
</reference>
<dbReference type="RefSeq" id="WP_111198859.1">
    <property type="nucleotide sequence ID" value="NZ_QKVK01000005.1"/>
</dbReference>
<protein>
    <submittedName>
        <fullName evidence="1">Uncharacterized protein</fullName>
    </submittedName>
</protein>
<keyword evidence="2" id="KW-1185">Reference proteome</keyword>